<evidence type="ECO:0000256" key="1">
    <source>
        <dbReference type="SAM" id="SignalP"/>
    </source>
</evidence>
<dbReference type="EMBL" id="BJZI01000026">
    <property type="protein sequence ID" value="GEO67337.1"/>
    <property type="molecule type" value="Genomic_DNA"/>
</dbReference>
<proteinExistence type="predicted"/>
<sequence>MRIVRLGMVVALLVTGVGLTVSTAAADQYSARRATSVKVLWRRPLKQQHPYRLRRDDRYSRHLRVRYARQRHWQDRVWLADAHQKVYDRYSHKTAIYDHLRDRQGKSGGWVWRGYLVPAPANR</sequence>
<feature type="chain" id="PRO_5046535820" evidence="1">
    <location>
        <begin position="27"/>
        <end position="123"/>
    </location>
</feature>
<protein>
    <submittedName>
        <fullName evidence="2">Uncharacterized protein</fullName>
    </submittedName>
</protein>
<name>A0ABQ0WQF2_9LACO</name>
<feature type="signal peptide" evidence="1">
    <location>
        <begin position="1"/>
        <end position="26"/>
    </location>
</feature>
<keyword evidence="1" id="KW-0732">Signal</keyword>
<dbReference type="RefSeq" id="WP_147007761.1">
    <property type="nucleotide sequence ID" value="NZ_BJZI01000026.1"/>
</dbReference>
<keyword evidence="3" id="KW-1185">Reference proteome</keyword>
<evidence type="ECO:0000313" key="3">
    <source>
        <dbReference type="Proteomes" id="UP000321691"/>
    </source>
</evidence>
<organism evidence="2 3">
    <name type="scientific">Levilactobacillus spicheri</name>
    <dbReference type="NCBI Taxonomy" id="216463"/>
    <lineage>
        <taxon>Bacteria</taxon>
        <taxon>Bacillati</taxon>
        <taxon>Bacillota</taxon>
        <taxon>Bacilli</taxon>
        <taxon>Lactobacillales</taxon>
        <taxon>Lactobacillaceae</taxon>
        <taxon>Levilactobacillus</taxon>
    </lineage>
</organism>
<reference evidence="2 3" key="1">
    <citation type="submission" date="2019-07" db="EMBL/GenBank/DDBJ databases">
        <title>Whole genome shotgun sequence of Lactobacillus spicheri NBRC 107155.</title>
        <authorList>
            <person name="Hosoyama A."/>
            <person name="Uohara A."/>
            <person name="Ohji S."/>
            <person name="Ichikawa N."/>
        </authorList>
    </citation>
    <scope>NUCLEOTIDE SEQUENCE [LARGE SCALE GENOMIC DNA]</scope>
    <source>
        <strain evidence="2 3">NBRC 107155</strain>
    </source>
</reference>
<dbReference type="Proteomes" id="UP000321691">
    <property type="component" value="Unassembled WGS sequence"/>
</dbReference>
<accession>A0ABQ0WQF2</accession>
<comment type="caution">
    <text evidence="2">The sequence shown here is derived from an EMBL/GenBank/DDBJ whole genome shotgun (WGS) entry which is preliminary data.</text>
</comment>
<evidence type="ECO:0000313" key="2">
    <source>
        <dbReference type="EMBL" id="GEO67337.1"/>
    </source>
</evidence>
<gene>
    <name evidence="2" type="ORF">LSP04_17560</name>
</gene>